<dbReference type="RefSeq" id="WP_242009866.1">
    <property type="nucleotide sequence ID" value="NZ_VLKZ01000011.1"/>
</dbReference>
<proteinExistence type="predicted"/>
<organism evidence="1 2">
    <name type="scientific">Halalkalibacter nanhaiisediminis</name>
    <dbReference type="NCBI Taxonomy" id="688079"/>
    <lineage>
        <taxon>Bacteria</taxon>
        <taxon>Bacillati</taxon>
        <taxon>Bacillota</taxon>
        <taxon>Bacilli</taxon>
        <taxon>Bacillales</taxon>
        <taxon>Bacillaceae</taxon>
        <taxon>Halalkalibacter</taxon>
    </lineage>
</organism>
<comment type="caution">
    <text evidence="1">The sequence shown here is derived from an EMBL/GenBank/DDBJ whole genome shotgun (WGS) entry which is preliminary data.</text>
</comment>
<dbReference type="EMBL" id="VLKZ01000011">
    <property type="protein sequence ID" value="TWI53952.1"/>
    <property type="molecule type" value="Genomic_DNA"/>
</dbReference>
<dbReference type="Proteomes" id="UP000315711">
    <property type="component" value="Unassembled WGS sequence"/>
</dbReference>
<reference evidence="1 2" key="1">
    <citation type="journal article" date="2015" name="Stand. Genomic Sci.">
        <title>Genomic Encyclopedia of Bacterial and Archaeal Type Strains, Phase III: the genomes of soil and plant-associated and newly described type strains.</title>
        <authorList>
            <person name="Whitman W.B."/>
            <person name="Woyke T."/>
            <person name="Klenk H.P."/>
            <person name="Zhou Y."/>
            <person name="Lilburn T.G."/>
            <person name="Beck B.J."/>
            <person name="De Vos P."/>
            <person name="Vandamme P."/>
            <person name="Eisen J.A."/>
            <person name="Garrity G."/>
            <person name="Hugenholtz P."/>
            <person name="Kyrpides N.C."/>
        </authorList>
    </citation>
    <scope>NUCLEOTIDE SEQUENCE [LARGE SCALE GENOMIC DNA]</scope>
    <source>
        <strain evidence="1 2">CGMCC 1.10116</strain>
    </source>
</reference>
<sequence length="84" mass="9578">MGYYYDKFDKCDKHDKDDRNPKFRRLNGLREGDAIQVFSAGVSLGTGTFIRIEDNFLVWVNSATDDLFVTNLDEISVRKITPGA</sequence>
<gene>
    <name evidence="1" type="ORF">IQ10_03262</name>
</gene>
<keyword evidence="2" id="KW-1185">Reference proteome</keyword>
<accession>A0A562QB35</accession>
<dbReference type="AlphaFoldDB" id="A0A562QB35"/>
<evidence type="ECO:0000313" key="1">
    <source>
        <dbReference type="EMBL" id="TWI53952.1"/>
    </source>
</evidence>
<name>A0A562QB35_9BACI</name>
<protein>
    <submittedName>
        <fullName evidence="1">Uncharacterized protein</fullName>
    </submittedName>
</protein>
<evidence type="ECO:0000313" key="2">
    <source>
        <dbReference type="Proteomes" id="UP000315711"/>
    </source>
</evidence>